<feature type="compositionally biased region" description="Polar residues" evidence="3">
    <location>
        <begin position="932"/>
        <end position="943"/>
    </location>
</feature>
<dbReference type="Gene3D" id="3.30.1370.10">
    <property type="entry name" value="K Homology domain, type 1"/>
    <property type="match status" value="3"/>
</dbReference>
<accession>A0AB34FZL0</accession>
<dbReference type="PANTHER" id="PTHR10627">
    <property type="entry name" value="SCP160"/>
    <property type="match status" value="1"/>
</dbReference>
<comment type="caution">
    <text evidence="5">The sequence shown here is derived from an EMBL/GenBank/DDBJ whole genome shotgun (WGS) entry which is preliminary data.</text>
</comment>
<evidence type="ECO:0000256" key="3">
    <source>
        <dbReference type="SAM" id="MobiDB-lite"/>
    </source>
</evidence>
<dbReference type="SMART" id="SM00322">
    <property type="entry name" value="KH"/>
    <property type="match status" value="4"/>
</dbReference>
<feature type="compositionally biased region" description="Polar residues" evidence="3">
    <location>
        <begin position="1017"/>
        <end position="1026"/>
    </location>
</feature>
<dbReference type="Proteomes" id="UP001163105">
    <property type="component" value="Unassembled WGS sequence"/>
</dbReference>
<feature type="domain" description="K Homology" evidence="4">
    <location>
        <begin position="304"/>
        <end position="401"/>
    </location>
</feature>
<keyword evidence="2" id="KW-0694">RNA-binding</keyword>
<feature type="domain" description="K Homology" evidence="4">
    <location>
        <begin position="700"/>
        <end position="767"/>
    </location>
</feature>
<feature type="domain" description="K Homology" evidence="4">
    <location>
        <begin position="615"/>
        <end position="695"/>
    </location>
</feature>
<evidence type="ECO:0000259" key="4">
    <source>
        <dbReference type="SMART" id="SM00322"/>
    </source>
</evidence>
<dbReference type="InterPro" id="IPR004088">
    <property type="entry name" value="KH_dom_type_1"/>
</dbReference>
<name>A0AB34FZL0_9HYPO</name>
<dbReference type="SUPFAM" id="SSF54791">
    <property type="entry name" value="Eukaryotic type KH-domain (KH-domain type I)"/>
    <property type="match status" value="3"/>
</dbReference>
<dbReference type="GO" id="GO:0003729">
    <property type="term" value="F:mRNA binding"/>
    <property type="evidence" value="ECO:0007669"/>
    <property type="project" value="TreeGrafter"/>
</dbReference>
<dbReference type="InterPro" id="IPR004087">
    <property type="entry name" value="KH_dom"/>
</dbReference>
<dbReference type="GO" id="GO:0005737">
    <property type="term" value="C:cytoplasm"/>
    <property type="evidence" value="ECO:0007669"/>
    <property type="project" value="TreeGrafter"/>
</dbReference>
<evidence type="ECO:0000313" key="5">
    <source>
        <dbReference type="EMBL" id="KAJ6444473.1"/>
    </source>
</evidence>
<organism evidence="5 6">
    <name type="scientific">Purpureocillium lavendulum</name>
    <dbReference type="NCBI Taxonomy" id="1247861"/>
    <lineage>
        <taxon>Eukaryota</taxon>
        <taxon>Fungi</taxon>
        <taxon>Dikarya</taxon>
        <taxon>Ascomycota</taxon>
        <taxon>Pezizomycotina</taxon>
        <taxon>Sordariomycetes</taxon>
        <taxon>Hypocreomycetidae</taxon>
        <taxon>Hypocreales</taxon>
        <taxon>Ophiocordycipitaceae</taxon>
        <taxon>Purpureocillium</taxon>
    </lineage>
</organism>
<dbReference type="InterPro" id="IPR036612">
    <property type="entry name" value="KH_dom_type_1_sf"/>
</dbReference>
<evidence type="ECO:0000313" key="6">
    <source>
        <dbReference type="Proteomes" id="UP001163105"/>
    </source>
</evidence>
<dbReference type="CDD" id="cd22453">
    <property type="entry name" value="KH-I_MUG60_like"/>
    <property type="match status" value="1"/>
</dbReference>
<feature type="region of interest" description="Disordered" evidence="3">
    <location>
        <begin position="921"/>
        <end position="946"/>
    </location>
</feature>
<reference evidence="5" key="1">
    <citation type="submission" date="2023-01" db="EMBL/GenBank/DDBJ databases">
        <title>The growth and conidiation of Purpureocillium lavendulum are regulated by nitrogen source and histone H3K14 acetylation.</title>
        <authorList>
            <person name="Tang P."/>
            <person name="Han J."/>
            <person name="Zhang C."/>
            <person name="Tang P."/>
            <person name="Qi F."/>
            <person name="Zhang K."/>
            <person name="Liang L."/>
        </authorList>
    </citation>
    <scope>NUCLEOTIDE SEQUENCE</scope>
    <source>
        <strain evidence="5">YMF1.00683</strain>
    </source>
</reference>
<proteinExistence type="predicted"/>
<dbReference type="Pfam" id="PF24563">
    <property type="entry name" value="KH_Mug60-KHD4"/>
    <property type="match status" value="1"/>
</dbReference>
<feature type="domain" description="K Homology" evidence="4">
    <location>
        <begin position="545"/>
        <end position="614"/>
    </location>
</feature>
<gene>
    <name evidence="5" type="ORF">O9K51_02867</name>
</gene>
<dbReference type="PROSITE" id="PS50084">
    <property type="entry name" value="KH_TYPE_1"/>
    <property type="match status" value="1"/>
</dbReference>
<dbReference type="PANTHER" id="PTHR10627:SF76">
    <property type="entry name" value="KH DOMAIN-CONTAINING PROTEIN YLL032C"/>
    <property type="match status" value="1"/>
</dbReference>
<keyword evidence="1" id="KW-0677">Repeat</keyword>
<evidence type="ECO:0000256" key="1">
    <source>
        <dbReference type="ARBA" id="ARBA00022737"/>
    </source>
</evidence>
<evidence type="ECO:0000256" key="2">
    <source>
        <dbReference type="PROSITE-ProRule" id="PRU00117"/>
    </source>
</evidence>
<dbReference type="InterPro" id="IPR056553">
    <property type="entry name" value="KH_Mug60-KHD4"/>
</dbReference>
<dbReference type="Pfam" id="PF00013">
    <property type="entry name" value="KH_1"/>
    <property type="match status" value="2"/>
</dbReference>
<sequence>MDAWNPFRLVPRPSIHFHAHAHLRWARFLGLGLAHAGWACEQAVRDVDDGCRPDLRSLTMNKLANMRHWSERMSPNFGMGRPNMPMNALNAHPKNAAQPGGPISSPQAADATIHYSFNVPFASDLAGPNTEDIVHATTDAVLRWTHPEDAPDDVQVHELPVHVQNLAHLRKLCSDLSVGPLPIEAHVLSTPPKNGRGLQVTTVCLSGSPELVNKSRETILNEIPISMRCTTIDIDGSLVCDLNAGVLKSAVVENLDYISSFCGVDIFLLGPKLTPMVDGMTGDSEMRMDQRWRVAIYGDILSSEHAKARVLIHIDTLLGRVVDVTKVELYLHQLVCGRHRKNIKLIESSTGTAIYFPPLFSQMYRYCPPNAHRRDPSDIFITGDSPQAIELAKQKLHETVSRIRLYVKDVTIPAAKIDSILLTRLDKVRKILEANGTYIMFPPLACQRTMVRVQGSEGLPVERTVRELMSLAGQFYGAGWYTQHSDLRQLLTPADIKTMLGEICANSDADLSFDKMNFTVTGSDDAVKSALSVIADLRFVTQAPYQIRVKIELANEHKEFVSGKKNGKINKIMGQSNVQIIFDGFNEYNFNIDVMAASYESMKQGLTLVEQEMPASISFHVPDQYHKRIIGIGGQHIQRIMKKHSVFVKFSNAMDRGGISREDDDIKVDNVICRTPARNAQNLDAVKNEILEMVDRADSEYTTQVASVDRLYHRELIARLPEIDELEQKYNCKINFPSTEEASDEVTVTGPQWQVPHCVDEFLGMVPDKHELVVARTAELVKFLESRDFATDLVTKLKSQYEVEVTVHQNPDELTEDGKPTITLIWGFTRNNAGGLRDAIDFLQAQLAAAGVDAAIVKGSIPRPKSDSFEDSLQYFDSKLLQHAPTSVAADSPVKAAFEAGVARERSSILDRLRKPGSMTSISSFLDRRKNSSQSTNGNFFKGSSNVSKSSLISIESTRSFNADRNPWNDSGVNLPDDDHPWAPRPISKHMDNKLAIPLPGDVTPRHGPRASGDSGRPSTSHSMNSGYPGPVGPFR</sequence>
<feature type="region of interest" description="Disordered" evidence="3">
    <location>
        <begin position="961"/>
        <end position="1036"/>
    </location>
</feature>
<dbReference type="AlphaFoldDB" id="A0AB34FZL0"/>
<keyword evidence="6" id="KW-1185">Reference proteome</keyword>
<dbReference type="EMBL" id="JAQHRD010000002">
    <property type="protein sequence ID" value="KAJ6444473.1"/>
    <property type="molecule type" value="Genomic_DNA"/>
</dbReference>
<protein>
    <submittedName>
        <fullName evidence="5">KH domain-containingprotein</fullName>
    </submittedName>
</protein>